<dbReference type="InterPro" id="IPR007869">
    <property type="entry name" value="Homing_endonuc_PI-Sce"/>
</dbReference>
<dbReference type="InterPro" id="IPR027434">
    <property type="entry name" value="Homing_endonucl"/>
</dbReference>
<dbReference type="GO" id="GO:0004519">
    <property type="term" value="F:endonuclease activity"/>
    <property type="evidence" value="ECO:0007669"/>
    <property type="project" value="UniProtKB-KW"/>
</dbReference>
<keyword evidence="3" id="KW-0255">Endonuclease</keyword>
<dbReference type="PRINTS" id="PR00379">
    <property type="entry name" value="INTEIN"/>
</dbReference>
<dbReference type="Gene3D" id="3.40.50.300">
    <property type="entry name" value="P-loop containing nucleotide triphosphate hydrolases"/>
    <property type="match status" value="1"/>
</dbReference>
<dbReference type="Pfam" id="PF05204">
    <property type="entry name" value="Hom_end"/>
    <property type="match status" value="1"/>
</dbReference>
<dbReference type="GO" id="GO:0003677">
    <property type="term" value="F:DNA binding"/>
    <property type="evidence" value="ECO:0007669"/>
    <property type="project" value="InterPro"/>
</dbReference>
<name>A0A1H1G1C0_9MICC</name>
<reference evidence="3 4" key="1">
    <citation type="submission" date="2016-10" db="EMBL/GenBank/DDBJ databases">
        <authorList>
            <person name="de Groot N.N."/>
        </authorList>
    </citation>
    <scope>NUCLEOTIDE SEQUENCE [LARGE SCALE GENOMIC DNA]</scope>
    <source>
        <strain evidence="3 4">DSM 20117</strain>
    </source>
</reference>
<keyword evidence="1" id="KW-0472">Membrane</keyword>
<keyword evidence="4" id="KW-1185">Reference proteome</keyword>
<keyword evidence="1" id="KW-0812">Transmembrane</keyword>
<keyword evidence="1" id="KW-1133">Transmembrane helix</keyword>
<dbReference type="EMBL" id="FNKH01000002">
    <property type="protein sequence ID" value="SDR06875.1"/>
    <property type="molecule type" value="Genomic_DNA"/>
</dbReference>
<evidence type="ECO:0000259" key="2">
    <source>
        <dbReference type="PROSITE" id="PS50819"/>
    </source>
</evidence>
<feature type="transmembrane region" description="Helical" evidence="1">
    <location>
        <begin position="214"/>
        <end position="234"/>
    </location>
</feature>
<sequence length="1347" mass="145909">MFKGMEQRIFRMARAGGIDTNPTTFMQRANTFASAATQYGTTTMLTRREQTGLNGYVIMPAEAARARAALALAHTVGAKSEETQLPDDLGDTPVIGTLTFRPSPVLRETQNGIDPSEFPKLLANTMPEGSWVAVSLRKPSNRERKFHTKWHNYRLGNASPQHHSYSPSAIMISVTAGGASQDEVRALLGQFTSGMPGFDLDTDVRFPKTKHSSWLGVPAGLLLAAATLFGLPQIPLDLPAFTAPSLFAVAGLLLLTGIAGLTGRMRSPDVKLRAKLAAAGFPPPPHRRTKPRPPHKEETIKRTINEGGEKKTVEKHIKAFDGDYPFAPDVFLVGPTVVVGMVSPHAGAISGETVSRERATPPAMLQPIGPLIGTNQDGKAYVSASAQLFGTAIVGRPGTGKAESLDSPIPVPVSGKFPSRWALNRELSVGDKVFTPSGAVTKIAGFSEVFDGDMYEITFSDGQKVKTDAGHLWAVSDRVTRRRDGSEHSLAKMADVDERAKTEAHRLRAVADNIEPGTLATGNDLNRISGVGVGVLLRFVRAAGIDPVQASVVTHEGGVREISRPRVRFDASESHQALMQMATHPSAAAVRKLNLTGLKGQEGSLLTAKEILSFVGVSDPSLMECSTMNARLKRAGVAGTRDVETRMLSTRSTIRIHDVYPVREVLSRYADQVEAGKDRAPRVQLRTTAQLARKVRVTAEGAANWAVDTTAPIAGAATDAPLDPYVLGAWLGDGNTNGPAMTCFDPEIVTEMTAAGYVLRPHKAPGRYGIIGAVEKFRALRLLNNKHIPAIYLRASFEQRLSLLQGLMDTDGTIDQNGACEISLCHERLANDALELIRSLGIKASMTSGPAGYLKNGVRTMTSTRYRIHYTTSLPVFRLSRKAERIPATTRPTQDLLYIESVEPAVSEKVRCLKVEAADGMYLTHGFIPTHNSLLTRTLFGWHCLERVAPSGRPGFPGRNNTLIAFESKGDGVAKYRAWAHSMGDRTLVIDVADPNTPGIDLFAVPGSNEEKALFFTNAMTYTFGKDAIGYRSATTLKAVLNAALAVNDELIESIEGRNPAVIRTGMSPMYYAYLLLAGRSDKVGVELAEGIKARAVKLRERGNPDPVIDAGWAAIAFLYDGTTPSKRAGLTEAPFSKIEDLLALEQWWSPSRRKVTWDQIIDGHKSVVINTGTSATGAVLDDSVNHAISSLLMFSLQNALKRLTSGWLEQQRYVTIFADELSLLSGSSPEVIGWIRDQGRSYGIRAILATQRPEQLGPQLRSNFLTYATLISFSQTDVGTAQEIAANLGGHGEWTQEDIQFLEPFHVVIRSEVDQKRQSAFIVKLPNFEANMASYPAAQGYTEAAA</sequence>
<dbReference type="Gene3D" id="3.10.28.10">
    <property type="entry name" value="Homing endonucleases"/>
    <property type="match status" value="1"/>
</dbReference>
<dbReference type="SUPFAM" id="SSF52540">
    <property type="entry name" value="P-loop containing nucleoside triphosphate hydrolases"/>
    <property type="match status" value="1"/>
</dbReference>
<keyword evidence="3" id="KW-0378">Hydrolase</keyword>
<feature type="domain" description="DOD-type homing endonuclease" evidence="2">
    <location>
        <begin position="726"/>
        <end position="842"/>
    </location>
</feature>
<dbReference type="Proteomes" id="UP000181917">
    <property type="component" value="Unassembled WGS sequence"/>
</dbReference>
<feature type="transmembrane region" description="Helical" evidence="1">
    <location>
        <begin position="240"/>
        <end position="263"/>
    </location>
</feature>
<dbReference type="PROSITE" id="PS50819">
    <property type="entry name" value="INTEIN_ENDONUCLEASE"/>
    <property type="match status" value="1"/>
</dbReference>
<keyword evidence="3" id="KW-0540">Nuclease</keyword>
<dbReference type="SUPFAM" id="SSF55608">
    <property type="entry name" value="Homing endonucleases"/>
    <property type="match status" value="1"/>
</dbReference>
<dbReference type="STRING" id="37928.SAMN04489742_3773"/>
<proteinExistence type="predicted"/>
<evidence type="ECO:0000256" key="1">
    <source>
        <dbReference type="SAM" id="Phobius"/>
    </source>
</evidence>
<dbReference type="KEGG" id="acry:AC20117_20515"/>
<evidence type="ECO:0000313" key="4">
    <source>
        <dbReference type="Proteomes" id="UP000181917"/>
    </source>
</evidence>
<protein>
    <submittedName>
        <fullName evidence="3">Homing endonuclease</fullName>
    </submittedName>
</protein>
<gene>
    <name evidence="3" type="ORF">SAMN04489742_3773</name>
</gene>
<dbReference type="GO" id="GO:0016539">
    <property type="term" value="P:intein-mediated protein splicing"/>
    <property type="evidence" value="ECO:0007669"/>
    <property type="project" value="InterPro"/>
</dbReference>
<dbReference type="InterPro" id="IPR004042">
    <property type="entry name" value="Intein_endonuc_central"/>
</dbReference>
<organism evidence="3 4">
    <name type="scientific">Crystallibacter crystallopoietes</name>
    <dbReference type="NCBI Taxonomy" id="37928"/>
    <lineage>
        <taxon>Bacteria</taxon>
        <taxon>Bacillati</taxon>
        <taxon>Actinomycetota</taxon>
        <taxon>Actinomycetes</taxon>
        <taxon>Micrococcales</taxon>
        <taxon>Micrococcaceae</taxon>
        <taxon>Crystallibacter</taxon>
    </lineage>
</organism>
<evidence type="ECO:0000313" key="3">
    <source>
        <dbReference type="EMBL" id="SDR06875.1"/>
    </source>
</evidence>
<accession>A0A1H1G1C0</accession>
<dbReference type="InterPro" id="IPR027417">
    <property type="entry name" value="P-loop_NTPase"/>
</dbReference>
<dbReference type="InterPro" id="IPR006142">
    <property type="entry name" value="INTEIN"/>
</dbReference>